<evidence type="ECO:0000313" key="1">
    <source>
        <dbReference type="EMBL" id="RUO63139.1"/>
    </source>
</evidence>
<protein>
    <recommendedName>
        <fullName evidence="3">DUF3047 domain-containing protein</fullName>
    </recommendedName>
</protein>
<dbReference type="OrthoDB" id="9775969at2"/>
<dbReference type="AlphaFoldDB" id="A0A432YPX9"/>
<dbReference type="RefSeq" id="WP_126753705.1">
    <property type="nucleotide sequence ID" value="NZ_PIPY01000002.1"/>
</dbReference>
<keyword evidence="2" id="KW-1185">Reference proteome</keyword>
<name>A0A432YPX9_9GAMM</name>
<reference evidence="2" key="1">
    <citation type="journal article" date="2018" name="Front. Microbiol.">
        <title>Genome-Based Analysis Reveals the Taxonomy and Diversity of the Family Idiomarinaceae.</title>
        <authorList>
            <person name="Liu Y."/>
            <person name="Lai Q."/>
            <person name="Shao Z."/>
        </authorList>
    </citation>
    <scope>NUCLEOTIDE SEQUENCE [LARGE SCALE GENOMIC DNA]</scope>
    <source>
        <strain evidence="2">CVS-6</strain>
    </source>
</reference>
<dbReference type="InterPro" id="IPR021409">
    <property type="entry name" value="DUF3047"/>
</dbReference>
<proteinExistence type="predicted"/>
<organism evidence="1 2">
    <name type="scientific">Pseudidiomarina insulisalsae</name>
    <dbReference type="NCBI Taxonomy" id="575789"/>
    <lineage>
        <taxon>Bacteria</taxon>
        <taxon>Pseudomonadati</taxon>
        <taxon>Pseudomonadota</taxon>
        <taxon>Gammaproteobacteria</taxon>
        <taxon>Alteromonadales</taxon>
        <taxon>Idiomarinaceae</taxon>
        <taxon>Pseudidiomarina</taxon>
    </lineage>
</organism>
<gene>
    <name evidence="1" type="ORF">CWI71_02640</name>
</gene>
<evidence type="ECO:0008006" key="3">
    <source>
        <dbReference type="Google" id="ProtNLM"/>
    </source>
</evidence>
<sequence>MHRPLLVALAISCSLLMNSKAQPQEHEKTFSAAEVLKWQEREFAAPSSYRLSDNGDYLIASCQPGQASALYLEQALKIDETPYLNWRWRIPKSPPKLAAERSKQGDDFMARIYAVSEQGIFGLATKAVNFVWAAEPAIGSAWPNPFTDQAMMVVQRNSESATATWLTEQVNLAEQFQRHYDLTLDHIDGLALMVDCDNSGGHREFHLERIWFSAQP</sequence>
<accession>A0A432YPX9</accession>
<dbReference type="Proteomes" id="UP000288259">
    <property type="component" value="Unassembled WGS sequence"/>
</dbReference>
<dbReference type="EMBL" id="PIPY01000002">
    <property type="protein sequence ID" value="RUO63139.1"/>
    <property type="molecule type" value="Genomic_DNA"/>
</dbReference>
<dbReference type="Pfam" id="PF11249">
    <property type="entry name" value="DUF3047"/>
    <property type="match status" value="1"/>
</dbReference>
<evidence type="ECO:0000313" key="2">
    <source>
        <dbReference type="Proteomes" id="UP000288259"/>
    </source>
</evidence>
<comment type="caution">
    <text evidence="1">The sequence shown here is derived from an EMBL/GenBank/DDBJ whole genome shotgun (WGS) entry which is preliminary data.</text>
</comment>